<feature type="compositionally biased region" description="Basic and acidic residues" evidence="1">
    <location>
        <begin position="150"/>
        <end position="159"/>
    </location>
</feature>
<dbReference type="RefSeq" id="WP_075003615.1">
    <property type="nucleotide sequence ID" value="NZ_FOGO01000023.1"/>
</dbReference>
<dbReference type="GO" id="GO:0003743">
    <property type="term" value="F:translation initiation factor activity"/>
    <property type="evidence" value="ECO:0007669"/>
    <property type="project" value="UniProtKB-KW"/>
</dbReference>
<keyword evidence="2" id="KW-0648">Protein biosynthesis</keyword>
<protein>
    <submittedName>
        <fullName evidence="2">Translation initiation factor IF-2</fullName>
    </submittedName>
</protein>
<feature type="region of interest" description="Disordered" evidence="1">
    <location>
        <begin position="87"/>
        <end position="183"/>
    </location>
</feature>
<name>A0A1H9WXY4_9ACTN</name>
<dbReference type="AlphaFoldDB" id="A0A1H9WXY4"/>
<dbReference type="Proteomes" id="UP000182841">
    <property type="component" value="Unassembled WGS sequence"/>
</dbReference>
<proteinExistence type="predicted"/>
<sequence>MTSRHNERFQQRRQALREQHKRELEEAKRRQAAQLTSITAYDQRMAKLEEARRDVATAVAEAVTAFGGRRDAAAALGLTAAEMREYLATHEEHAAPSRADERAAEERESGERMADGRMADGRAATAEEPAVAEQPAVERWSSAEQSADQHAPRAPEEPGRPAGPAAPGVPAPDVPDVPTANPV</sequence>
<keyword evidence="3" id="KW-1185">Reference proteome</keyword>
<feature type="compositionally biased region" description="Basic and acidic residues" evidence="1">
    <location>
        <begin position="87"/>
        <end position="120"/>
    </location>
</feature>
<dbReference type="EMBL" id="FOGO01000023">
    <property type="protein sequence ID" value="SES38273.1"/>
    <property type="molecule type" value="Genomic_DNA"/>
</dbReference>
<feature type="compositionally biased region" description="Basic and acidic residues" evidence="1">
    <location>
        <begin position="1"/>
        <end position="29"/>
    </location>
</feature>
<evidence type="ECO:0000313" key="2">
    <source>
        <dbReference type="EMBL" id="SES38273.1"/>
    </source>
</evidence>
<dbReference type="OrthoDB" id="10017088at2"/>
<evidence type="ECO:0000313" key="3">
    <source>
        <dbReference type="Proteomes" id="UP000182841"/>
    </source>
</evidence>
<organism evidence="2 3">
    <name type="scientific">Streptomyces qinglanensis</name>
    <dbReference type="NCBI Taxonomy" id="943816"/>
    <lineage>
        <taxon>Bacteria</taxon>
        <taxon>Bacillati</taxon>
        <taxon>Actinomycetota</taxon>
        <taxon>Actinomycetes</taxon>
        <taxon>Kitasatosporales</taxon>
        <taxon>Streptomycetaceae</taxon>
        <taxon>Streptomyces</taxon>
    </lineage>
</organism>
<keyword evidence="2" id="KW-0396">Initiation factor</keyword>
<gene>
    <name evidence="2" type="ORF">SAMN05421870_1235</name>
</gene>
<feature type="compositionally biased region" description="Low complexity" evidence="1">
    <location>
        <begin position="123"/>
        <end position="138"/>
    </location>
</feature>
<feature type="region of interest" description="Disordered" evidence="1">
    <location>
        <begin position="1"/>
        <end position="33"/>
    </location>
</feature>
<accession>A0A1H9WXY4</accession>
<evidence type="ECO:0000256" key="1">
    <source>
        <dbReference type="SAM" id="MobiDB-lite"/>
    </source>
</evidence>
<reference evidence="3" key="1">
    <citation type="submission" date="2016-10" db="EMBL/GenBank/DDBJ databases">
        <authorList>
            <person name="Varghese N."/>
            <person name="Submissions S."/>
        </authorList>
    </citation>
    <scope>NUCLEOTIDE SEQUENCE [LARGE SCALE GENOMIC DNA]</scope>
    <source>
        <strain evidence="3">CGMCC 4.6825</strain>
    </source>
</reference>